<gene>
    <name evidence="2" type="ORF">Plo01_06510</name>
</gene>
<organism evidence="2 3">
    <name type="scientific">Planobispora longispora</name>
    <dbReference type="NCBI Taxonomy" id="28887"/>
    <lineage>
        <taxon>Bacteria</taxon>
        <taxon>Bacillati</taxon>
        <taxon>Actinomycetota</taxon>
        <taxon>Actinomycetes</taxon>
        <taxon>Streptosporangiales</taxon>
        <taxon>Streptosporangiaceae</taxon>
        <taxon>Planobispora</taxon>
    </lineage>
</organism>
<dbReference type="Proteomes" id="UP000616724">
    <property type="component" value="Unassembled WGS sequence"/>
</dbReference>
<sequence length="43" mass="4303">MSDEPDATMGESGCEVDVPGAFPPVSAPIVTAAGTDGDAPQRR</sequence>
<proteinExistence type="predicted"/>
<reference evidence="2 3" key="1">
    <citation type="submission" date="2021-01" db="EMBL/GenBank/DDBJ databases">
        <title>Whole genome shotgun sequence of Planobispora longispora NBRC 13918.</title>
        <authorList>
            <person name="Komaki H."/>
            <person name="Tamura T."/>
        </authorList>
    </citation>
    <scope>NUCLEOTIDE SEQUENCE [LARGE SCALE GENOMIC DNA]</scope>
    <source>
        <strain evidence="2 3">NBRC 13918</strain>
    </source>
</reference>
<comment type="caution">
    <text evidence="2">The sequence shown here is derived from an EMBL/GenBank/DDBJ whole genome shotgun (WGS) entry which is preliminary data.</text>
</comment>
<keyword evidence="3" id="KW-1185">Reference proteome</keyword>
<evidence type="ECO:0000256" key="1">
    <source>
        <dbReference type="SAM" id="MobiDB-lite"/>
    </source>
</evidence>
<evidence type="ECO:0000313" key="2">
    <source>
        <dbReference type="EMBL" id="GIH74222.1"/>
    </source>
</evidence>
<protein>
    <submittedName>
        <fullName evidence="2">Uncharacterized protein</fullName>
    </submittedName>
</protein>
<dbReference type="EMBL" id="BOOH01000005">
    <property type="protein sequence ID" value="GIH74222.1"/>
    <property type="molecule type" value="Genomic_DNA"/>
</dbReference>
<evidence type="ECO:0000313" key="3">
    <source>
        <dbReference type="Proteomes" id="UP000616724"/>
    </source>
</evidence>
<name>A0A8J3W2X7_9ACTN</name>
<dbReference type="RefSeq" id="WP_275415356.1">
    <property type="nucleotide sequence ID" value="NZ_BOOH01000005.1"/>
</dbReference>
<feature type="region of interest" description="Disordered" evidence="1">
    <location>
        <begin position="1"/>
        <end position="43"/>
    </location>
</feature>
<accession>A0A8J3W2X7</accession>
<dbReference type="AlphaFoldDB" id="A0A8J3W2X7"/>